<dbReference type="GO" id="GO:0016491">
    <property type="term" value="F:oxidoreductase activity"/>
    <property type="evidence" value="ECO:0007669"/>
    <property type="project" value="UniProtKB-KW"/>
</dbReference>
<dbReference type="EMBL" id="CAEZST010000004">
    <property type="protein sequence ID" value="CAB4542370.1"/>
    <property type="molecule type" value="Genomic_DNA"/>
</dbReference>
<organism evidence="3">
    <name type="scientific">freshwater metagenome</name>
    <dbReference type="NCBI Taxonomy" id="449393"/>
    <lineage>
        <taxon>unclassified sequences</taxon>
        <taxon>metagenomes</taxon>
        <taxon>ecological metagenomes</taxon>
    </lineage>
</organism>
<dbReference type="PANTHER" id="PTHR43734:SF7">
    <property type="entry name" value="4,4'-DIAPONEUROSPORENE OXYGENASE"/>
    <property type="match status" value="1"/>
</dbReference>
<accession>A0A6J6BT78</accession>
<evidence type="ECO:0000256" key="1">
    <source>
        <dbReference type="ARBA" id="ARBA00023002"/>
    </source>
</evidence>
<feature type="domain" description="Amine oxidase" evidence="2">
    <location>
        <begin position="13"/>
        <end position="335"/>
    </location>
</feature>
<dbReference type="InterPro" id="IPR002937">
    <property type="entry name" value="Amino_oxidase"/>
</dbReference>
<evidence type="ECO:0000259" key="2">
    <source>
        <dbReference type="Pfam" id="PF01593"/>
    </source>
</evidence>
<evidence type="ECO:0000313" key="3">
    <source>
        <dbReference type="EMBL" id="CAB4542370.1"/>
    </source>
</evidence>
<proteinExistence type="predicted"/>
<dbReference type="InterPro" id="IPR036188">
    <property type="entry name" value="FAD/NAD-bd_sf"/>
</dbReference>
<reference evidence="3" key="1">
    <citation type="submission" date="2020-05" db="EMBL/GenBank/DDBJ databases">
        <authorList>
            <person name="Chiriac C."/>
            <person name="Salcher M."/>
            <person name="Ghai R."/>
            <person name="Kavagutti S V."/>
        </authorList>
    </citation>
    <scope>NUCLEOTIDE SEQUENCE</scope>
</reference>
<dbReference type="Gene3D" id="3.50.50.60">
    <property type="entry name" value="FAD/NAD(P)-binding domain"/>
    <property type="match status" value="2"/>
</dbReference>
<gene>
    <name evidence="3" type="ORF">UFOPK1503_00343</name>
</gene>
<keyword evidence="1" id="KW-0560">Oxidoreductase</keyword>
<dbReference type="PANTHER" id="PTHR43734">
    <property type="entry name" value="PHYTOENE DESATURASE"/>
    <property type="match status" value="1"/>
</dbReference>
<dbReference type="SUPFAM" id="SSF51905">
    <property type="entry name" value="FAD/NAD(P)-binding domain"/>
    <property type="match status" value="1"/>
</dbReference>
<dbReference type="AlphaFoldDB" id="A0A6J6BT78"/>
<protein>
    <submittedName>
        <fullName evidence="3">Unannotated protein</fullName>
    </submittedName>
</protein>
<sequence length="463" mass="49962">MSKSIVIVGAGFGGLTAAALLAQKGHKVTVLEQGAWVGGKSRRFQMAGQTIDSGPSLVTFPQVWQQLLSKYESLGGRVENPPKFLRLPEVGRYFFRGEEIDIPIPTNHPWYRAWERFVAEHAPLEGAIAELLTSHPLDTKTLGALGKLLSVYGGRLNTEKYLKSLSWMPGGLRELIAIHTLNAGVAPDQTLPIFASVTAIMSEQGISVPAGGVNQLPQFLAELAIKSGADIQLGVKAVAIRKGEVVTENKTYSCDLVISALDNELTQKLLTGKTQAPAKSRSCSGVAIYAVLKQPLPANTVTHSVVMPDSPADLYSRLKKNQQPDQTMAFVNYYTPGNIYQNTKPTVAVLLTAAADGEKADLTTPWVRKELERISRVIGLDVAIDSLFETYEILHPQYFAGIGGPLGAIYGKKNPLWQSGPFHSPSYHSITKPWLFRVGASVHPGGGMPAVMGGAMNSIRALL</sequence>
<dbReference type="Pfam" id="PF01593">
    <property type="entry name" value="Amino_oxidase"/>
    <property type="match status" value="1"/>
</dbReference>
<name>A0A6J6BT78_9ZZZZ</name>